<evidence type="ECO:0000256" key="1">
    <source>
        <dbReference type="SAM" id="MobiDB-lite"/>
    </source>
</evidence>
<proteinExistence type="predicted"/>
<feature type="compositionally biased region" description="Polar residues" evidence="1">
    <location>
        <begin position="40"/>
        <end position="49"/>
    </location>
</feature>
<accession>A0ABU3V6C3</accession>
<protein>
    <submittedName>
        <fullName evidence="2">Uncharacterized protein</fullName>
    </submittedName>
</protein>
<dbReference type="RefSeq" id="WP_316738626.1">
    <property type="nucleotide sequence ID" value="NZ_JARAKF010000005.1"/>
</dbReference>
<gene>
    <name evidence="2" type="ORF">PU648_57750</name>
</gene>
<sequence length="274" mass="30389">MTGIEELLARALLVRERIVPRDVVPYPVPPAVDARHAGTPEQNSQSNAAEQDLHALCETLVLHTPPATVVKFVTDQIPEPRSALVLACVLQLTDTAEGARFWWQYAAGAGQAAAAYCLYLHHLALGERDTADWWHRQVDDVQPPPVPPNWDDGSSWNPADHQITSTSTTQFMRILRHLAKQTVRSRPAAISKLMAYIPTAVTAGYLREPDSELPLPGHEFARRINALLAAVDRPHTWHRTPNGPIPHPRGSSSSESVERAYLQKFPEQLGTARR</sequence>
<feature type="region of interest" description="Disordered" evidence="1">
    <location>
        <begin position="30"/>
        <end position="49"/>
    </location>
</feature>
<geneLocation type="plasmid" evidence="2">
    <name>unnamed3</name>
</geneLocation>
<dbReference type="EMBL" id="JARAKF010000005">
    <property type="protein sequence ID" value="MDU9001696.1"/>
    <property type="molecule type" value="Genomic_DNA"/>
</dbReference>
<keyword evidence="3" id="KW-1185">Reference proteome</keyword>
<name>A0ABU3V6C3_9ACTN</name>
<keyword evidence="2" id="KW-0614">Plasmid</keyword>
<evidence type="ECO:0000313" key="3">
    <source>
        <dbReference type="Proteomes" id="UP001257627"/>
    </source>
</evidence>
<organism evidence="2 3">
    <name type="scientific">Streptomyces mirabilis</name>
    <dbReference type="NCBI Taxonomy" id="68239"/>
    <lineage>
        <taxon>Bacteria</taxon>
        <taxon>Bacillati</taxon>
        <taxon>Actinomycetota</taxon>
        <taxon>Actinomycetes</taxon>
        <taxon>Kitasatosporales</taxon>
        <taxon>Streptomycetaceae</taxon>
        <taxon>Streptomyces</taxon>
    </lineage>
</organism>
<comment type="caution">
    <text evidence="2">The sequence shown here is derived from an EMBL/GenBank/DDBJ whole genome shotgun (WGS) entry which is preliminary data.</text>
</comment>
<reference evidence="2 3" key="1">
    <citation type="submission" date="2023-02" db="EMBL/GenBank/DDBJ databases">
        <authorList>
            <person name="Maleckis M."/>
        </authorList>
    </citation>
    <scope>NUCLEOTIDE SEQUENCE [LARGE SCALE GENOMIC DNA]</scope>
    <source>
        <strain evidence="2 3">P8-A2</strain>
        <plasmid evidence="2">unnamed3</plasmid>
    </source>
</reference>
<evidence type="ECO:0000313" key="2">
    <source>
        <dbReference type="EMBL" id="MDU9001696.1"/>
    </source>
</evidence>
<feature type="region of interest" description="Disordered" evidence="1">
    <location>
        <begin position="235"/>
        <end position="274"/>
    </location>
</feature>
<dbReference type="Proteomes" id="UP001257627">
    <property type="component" value="Unassembled WGS sequence"/>
</dbReference>